<dbReference type="InterPro" id="IPR007387">
    <property type="entry name" value="TRAP_DctQ"/>
</dbReference>
<feature type="transmembrane region" description="Helical" evidence="8">
    <location>
        <begin position="86"/>
        <end position="106"/>
    </location>
</feature>
<evidence type="ECO:0000256" key="1">
    <source>
        <dbReference type="ARBA" id="ARBA00004429"/>
    </source>
</evidence>
<dbReference type="PANTHER" id="PTHR35011:SF2">
    <property type="entry name" value="2,3-DIKETO-L-GULONATE TRAP TRANSPORTER SMALL PERMEASE PROTEIN YIAM"/>
    <property type="match status" value="1"/>
</dbReference>
<feature type="transmembrane region" description="Helical" evidence="8">
    <location>
        <begin position="12"/>
        <end position="32"/>
    </location>
</feature>
<feature type="domain" description="Tripartite ATP-independent periplasmic transporters DctQ component" evidence="9">
    <location>
        <begin position="23"/>
        <end position="147"/>
    </location>
</feature>
<evidence type="ECO:0000259" key="9">
    <source>
        <dbReference type="Pfam" id="PF04290"/>
    </source>
</evidence>
<keyword evidence="2" id="KW-0813">Transport</keyword>
<organism evidence="10">
    <name type="scientific">bioreactor metagenome</name>
    <dbReference type="NCBI Taxonomy" id="1076179"/>
    <lineage>
        <taxon>unclassified sequences</taxon>
        <taxon>metagenomes</taxon>
        <taxon>ecological metagenomes</taxon>
    </lineage>
</organism>
<evidence type="ECO:0000256" key="5">
    <source>
        <dbReference type="ARBA" id="ARBA00022692"/>
    </source>
</evidence>
<dbReference type="InterPro" id="IPR055348">
    <property type="entry name" value="DctQ"/>
</dbReference>
<dbReference type="EMBL" id="VSSQ01002737">
    <property type="protein sequence ID" value="MPM17119.1"/>
    <property type="molecule type" value="Genomic_DNA"/>
</dbReference>
<feature type="transmembrane region" description="Helical" evidence="8">
    <location>
        <begin position="47"/>
        <end position="65"/>
    </location>
</feature>
<keyword evidence="7 8" id="KW-0472">Membrane</keyword>
<name>A0A644XLY9_9ZZZZ</name>
<dbReference type="GO" id="GO:0005886">
    <property type="term" value="C:plasma membrane"/>
    <property type="evidence" value="ECO:0007669"/>
    <property type="project" value="UniProtKB-SubCell"/>
</dbReference>
<keyword evidence="4" id="KW-0997">Cell inner membrane</keyword>
<sequence>MNNLAKQVTKGYQAVAVVFLLVLFLSVLIQIIMRNVFHAGSIQLEELARVSLVSLVFLMIPVLTFEKKHIIVDIVLLYLPKQAKKWVGVVTQLLVMCFGIYVLWAIATIMERNWSVRTPALNMPNVVFYIPITLGIFAMTVLSLLGVWMTISAREEEV</sequence>
<protein>
    <recommendedName>
        <fullName evidence="9">Tripartite ATP-independent periplasmic transporters DctQ component domain-containing protein</fullName>
    </recommendedName>
</protein>
<dbReference type="GO" id="GO:0022857">
    <property type="term" value="F:transmembrane transporter activity"/>
    <property type="evidence" value="ECO:0007669"/>
    <property type="project" value="TreeGrafter"/>
</dbReference>
<dbReference type="Pfam" id="PF04290">
    <property type="entry name" value="DctQ"/>
    <property type="match status" value="1"/>
</dbReference>
<dbReference type="PANTHER" id="PTHR35011">
    <property type="entry name" value="2,3-DIKETO-L-GULONATE TRAP TRANSPORTER SMALL PERMEASE PROTEIN YIAM"/>
    <property type="match status" value="1"/>
</dbReference>
<accession>A0A644XLY9</accession>
<gene>
    <name evidence="10" type="ORF">SDC9_63504</name>
</gene>
<keyword evidence="6 8" id="KW-1133">Transmembrane helix</keyword>
<proteinExistence type="predicted"/>
<evidence type="ECO:0000256" key="3">
    <source>
        <dbReference type="ARBA" id="ARBA00022475"/>
    </source>
</evidence>
<comment type="caution">
    <text evidence="10">The sequence shown here is derived from an EMBL/GenBank/DDBJ whole genome shotgun (WGS) entry which is preliminary data.</text>
</comment>
<feature type="transmembrane region" description="Helical" evidence="8">
    <location>
        <begin position="126"/>
        <end position="151"/>
    </location>
</feature>
<keyword evidence="3" id="KW-1003">Cell membrane</keyword>
<keyword evidence="5 8" id="KW-0812">Transmembrane</keyword>
<dbReference type="AlphaFoldDB" id="A0A644XLY9"/>
<evidence type="ECO:0000256" key="8">
    <source>
        <dbReference type="SAM" id="Phobius"/>
    </source>
</evidence>
<reference evidence="10" key="1">
    <citation type="submission" date="2019-08" db="EMBL/GenBank/DDBJ databases">
        <authorList>
            <person name="Kucharzyk K."/>
            <person name="Murdoch R.W."/>
            <person name="Higgins S."/>
            <person name="Loffler F."/>
        </authorList>
    </citation>
    <scope>NUCLEOTIDE SEQUENCE</scope>
</reference>
<evidence type="ECO:0000256" key="7">
    <source>
        <dbReference type="ARBA" id="ARBA00023136"/>
    </source>
</evidence>
<evidence type="ECO:0000256" key="4">
    <source>
        <dbReference type="ARBA" id="ARBA00022519"/>
    </source>
</evidence>
<comment type="subcellular location">
    <subcellularLocation>
        <location evidence="1">Cell inner membrane</location>
        <topology evidence="1">Multi-pass membrane protein</topology>
    </subcellularLocation>
</comment>
<evidence type="ECO:0000256" key="6">
    <source>
        <dbReference type="ARBA" id="ARBA00022989"/>
    </source>
</evidence>
<dbReference type="GO" id="GO:0015740">
    <property type="term" value="P:C4-dicarboxylate transport"/>
    <property type="evidence" value="ECO:0007669"/>
    <property type="project" value="TreeGrafter"/>
</dbReference>
<evidence type="ECO:0000313" key="10">
    <source>
        <dbReference type="EMBL" id="MPM17119.1"/>
    </source>
</evidence>
<evidence type="ECO:0000256" key="2">
    <source>
        <dbReference type="ARBA" id="ARBA00022448"/>
    </source>
</evidence>